<feature type="domain" description="VOC" evidence="3">
    <location>
        <begin position="5"/>
        <end position="133"/>
    </location>
</feature>
<evidence type="ECO:0000313" key="5">
    <source>
        <dbReference type="Proteomes" id="UP000430692"/>
    </source>
</evidence>
<dbReference type="Proteomes" id="UP000430692">
    <property type="component" value="Unassembled WGS sequence"/>
</dbReference>
<evidence type="ECO:0000259" key="3">
    <source>
        <dbReference type="PROSITE" id="PS51819"/>
    </source>
</evidence>
<dbReference type="PROSITE" id="PS51819">
    <property type="entry name" value="VOC"/>
    <property type="match status" value="1"/>
</dbReference>
<dbReference type="RefSeq" id="WP_160803159.1">
    <property type="nucleotide sequence ID" value="NZ_WUUL01000019.1"/>
</dbReference>
<dbReference type="PANTHER" id="PTHR43048:SF3">
    <property type="entry name" value="METHYLMALONYL-COA EPIMERASE, MITOCHONDRIAL"/>
    <property type="match status" value="1"/>
</dbReference>
<dbReference type="CDD" id="cd07249">
    <property type="entry name" value="MMCE"/>
    <property type="match status" value="1"/>
</dbReference>
<dbReference type="PANTHER" id="PTHR43048">
    <property type="entry name" value="METHYLMALONYL-COA EPIMERASE"/>
    <property type="match status" value="1"/>
</dbReference>
<dbReference type="SUPFAM" id="SSF54593">
    <property type="entry name" value="Glyoxalase/Bleomycin resistance protein/Dihydroxybiphenyl dioxygenase"/>
    <property type="match status" value="1"/>
</dbReference>
<keyword evidence="4" id="KW-0413">Isomerase</keyword>
<accession>A0A6I4W0P7</accession>
<evidence type="ECO:0000256" key="2">
    <source>
        <dbReference type="ARBA" id="ARBA00022723"/>
    </source>
</evidence>
<evidence type="ECO:0000313" key="4">
    <source>
        <dbReference type="EMBL" id="MXQ55810.1"/>
    </source>
</evidence>
<dbReference type="EMBL" id="WUUL01000019">
    <property type="protein sequence ID" value="MXQ55810.1"/>
    <property type="molecule type" value="Genomic_DNA"/>
</dbReference>
<dbReference type="EC" id="5.1.99.1" evidence="4"/>
<dbReference type="GO" id="GO:0046491">
    <property type="term" value="P:L-methylmalonyl-CoA metabolic process"/>
    <property type="evidence" value="ECO:0007669"/>
    <property type="project" value="TreeGrafter"/>
</dbReference>
<dbReference type="InterPro" id="IPR017515">
    <property type="entry name" value="MeMalonyl-CoA_epimerase"/>
</dbReference>
<evidence type="ECO:0000256" key="1">
    <source>
        <dbReference type="ARBA" id="ARBA00009308"/>
    </source>
</evidence>
<dbReference type="GO" id="GO:0004493">
    <property type="term" value="F:methylmalonyl-CoA epimerase activity"/>
    <property type="evidence" value="ECO:0007669"/>
    <property type="project" value="UniProtKB-EC"/>
</dbReference>
<proteinExistence type="inferred from homology"/>
<dbReference type="AlphaFoldDB" id="A0A6I4W0P7"/>
<keyword evidence="2" id="KW-0479">Metal-binding</keyword>
<reference evidence="4 5" key="1">
    <citation type="submission" date="2019-12" db="EMBL/GenBank/DDBJ databases">
        <title>Whole-genome analyses of novel actinobacteria.</title>
        <authorList>
            <person name="Sahin N."/>
            <person name="Saygin H."/>
        </authorList>
    </citation>
    <scope>NUCLEOTIDE SEQUENCE [LARGE SCALE GENOMIC DNA]</scope>
    <source>
        <strain evidence="4 5">KC615</strain>
    </source>
</reference>
<comment type="caution">
    <text evidence="4">The sequence shown here is derived from an EMBL/GenBank/DDBJ whole genome shotgun (WGS) entry which is preliminary data.</text>
</comment>
<dbReference type="GO" id="GO:0046872">
    <property type="term" value="F:metal ion binding"/>
    <property type="evidence" value="ECO:0007669"/>
    <property type="project" value="UniProtKB-KW"/>
</dbReference>
<keyword evidence="5" id="KW-1185">Reference proteome</keyword>
<dbReference type="Gene3D" id="3.10.180.10">
    <property type="entry name" value="2,3-Dihydroxybiphenyl 1,2-Dioxygenase, domain 1"/>
    <property type="match status" value="1"/>
</dbReference>
<organism evidence="4 5">
    <name type="scientific">Shimazuella alba</name>
    <dbReference type="NCBI Taxonomy" id="2690964"/>
    <lineage>
        <taxon>Bacteria</taxon>
        <taxon>Bacillati</taxon>
        <taxon>Bacillota</taxon>
        <taxon>Bacilli</taxon>
        <taxon>Bacillales</taxon>
        <taxon>Thermoactinomycetaceae</taxon>
        <taxon>Shimazuella</taxon>
    </lineage>
</organism>
<protein>
    <submittedName>
        <fullName evidence="4">Methylmalonyl-CoA epimerase</fullName>
        <ecNumber evidence="4">5.1.99.1</ecNumber>
    </submittedName>
</protein>
<comment type="similarity">
    <text evidence="1">Belongs to the methylmalonyl-CoA epimerase family.</text>
</comment>
<dbReference type="InterPro" id="IPR029068">
    <property type="entry name" value="Glyas_Bleomycin-R_OHBP_Dase"/>
</dbReference>
<name>A0A6I4W0P7_9BACL</name>
<dbReference type="InterPro" id="IPR051785">
    <property type="entry name" value="MMCE/EMCE_epimerase"/>
</dbReference>
<dbReference type="InterPro" id="IPR037523">
    <property type="entry name" value="VOC_core"/>
</dbReference>
<sequence>MSIRKISHIGIAVNSLDAWIPFYRDILGLAFLGEEVVDSEQVRVAFFQIGESRIELLEPTDDSSAIAKHIEKRGEGFHHIAYEVDHIEQDLENLQKQEISLIHPVPKKGAHQTKIAFLHPASTGKVLTELCESLIQED</sequence>
<dbReference type="Pfam" id="PF13669">
    <property type="entry name" value="Glyoxalase_4"/>
    <property type="match status" value="1"/>
</dbReference>
<dbReference type="NCBIfam" id="TIGR03081">
    <property type="entry name" value="metmalonyl_epim"/>
    <property type="match status" value="1"/>
</dbReference>
<gene>
    <name evidence="4" type="primary">mce</name>
    <name evidence="4" type="ORF">GSM42_19195</name>
</gene>